<evidence type="ECO:0000259" key="2">
    <source>
        <dbReference type="Pfam" id="PF14339"/>
    </source>
</evidence>
<dbReference type="EMBL" id="CP088295">
    <property type="protein sequence ID" value="UUY02675.1"/>
    <property type="molecule type" value="Genomic_DNA"/>
</dbReference>
<dbReference type="Pfam" id="PF14339">
    <property type="entry name" value="DUF4394"/>
    <property type="match status" value="1"/>
</dbReference>
<sequence length="284" mass="28868">MSRIPRWTLTALTTAAIAAAAAPAAHATPGNGKPAAKPAPTEFVGVAKGTRLVRFDAAKPAIARQVPIKGLAEGESVVGLDTRPATGALYGVTDGGRIVTIDPRNGASAPVGAPFAPELDGEFFGFDFNPTVDRIRLTSDANQNLRLVPDTGQVAFTDGPLAYLAGDAAFGRDPSVVASAYTNPDTDPATGTTLYDIDAARDALVIQDPPNTGGLKTVGGLGVNVGYRGGFDIGADGAAYAALTPRGARASTLYRIDLATGAATAEGRVGFLRGVKLDALAILP</sequence>
<evidence type="ECO:0000313" key="4">
    <source>
        <dbReference type="Proteomes" id="UP001058860"/>
    </source>
</evidence>
<dbReference type="RefSeq" id="WP_353863199.1">
    <property type="nucleotide sequence ID" value="NZ_CP088295.1"/>
</dbReference>
<dbReference type="InterPro" id="IPR025507">
    <property type="entry name" value="DUF4394"/>
</dbReference>
<name>A0ABY5PE00_9ACTN</name>
<gene>
    <name evidence="3" type="ORF">LRS13_18575</name>
</gene>
<protein>
    <submittedName>
        <fullName evidence="3">DUF4394 domain-containing protein</fullName>
    </submittedName>
</protein>
<dbReference type="Proteomes" id="UP001058860">
    <property type="component" value="Chromosome"/>
</dbReference>
<keyword evidence="1" id="KW-0732">Signal</keyword>
<keyword evidence="4" id="KW-1185">Reference proteome</keyword>
<feature type="signal peptide" evidence="1">
    <location>
        <begin position="1"/>
        <end position="27"/>
    </location>
</feature>
<feature type="chain" id="PRO_5046211075" evidence="1">
    <location>
        <begin position="28"/>
        <end position="284"/>
    </location>
</feature>
<organism evidence="3 4">
    <name type="scientific">Svornostia abyssi</name>
    <dbReference type="NCBI Taxonomy" id="2898438"/>
    <lineage>
        <taxon>Bacteria</taxon>
        <taxon>Bacillati</taxon>
        <taxon>Actinomycetota</taxon>
        <taxon>Thermoleophilia</taxon>
        <taxon>Solirubrobacterales</taxon>
        <taxon>Baekduiaceae</taxon>
        <taxon>Svornostia</taxon>
    </lineage>
</organism>
<reference evidence="4" key="1">
    <citation type="submission" date="2021-11" db="EMBL/GenBank/DDBJ databases">
        <title>Cultivation dependent microbiological survey of springs from the worlds oldest radium mine currently devoted to the extraction of radon-saturated water.</title>
        <authorList>
            <person name="Kapinusova G."/>
            <person name="Smrhova T."/>
            <person name="Strejcek M."/>
            <person name="Suman J."/>
            <person name="Jani K."/>
            <person name="Pajer P."/>
            <person name="Uhlik O."/>
        </authorList>
    </citation>
    <scope>NUCLEOTIDE SEQUENCE [LARGE SCALE GENOMIC DNA]</scope>
    <source>
        <strain evidence="4">J379</strain>
    </source>
</reference>
<dbReference type="SUPFAM" id="SSF63825">
    <property type="entry name" value="YWTD domain"/>
    <property type="match status" value="1"/>
</dbReference>
<evidence type="ECO:0000256" key="1">
    <source>
        <dbReference type="SAM" id="SignalP"/>
    </source>
</evidence>
<feature type="domain" description="DUF4394" evidence="2">
    <location>
        <begin position="51"/>
        <end position="270"/>
    </location>
</feature>
<evidence type="ECO:0000313" key="3">
    <source>
        <dbReference type="EMBL" id="UUY02675.1"/>
    </source>
</evidence>
<proteinExistence type="predicted"/>
<accession>A0ABY5PE00</accession>